<proteinExistence type="predicted"/>
<reference evidence="2 3" key="1">
    <citation type="submission" date="2024-01" db="EMBL/GenBank/DDBJ databases">
        <title>Genome assemblies of Stephania.</title>
        <authorList>
            <person name="Yang L."/>
        </authorList>
    </citation>
    <scope>NUCLEOTIDE SEQUENCE [LARGE SCALE GENOMIC DNA]</scope>
    <source>
        <strain evidence="2">JXDWG</strain>
        <tissue evidence="2">Leaf</tissue>
    </source>
</reference>
<accession>A0AAP0JGT0</accession>
<comment type="caution">
    <text evidence="2">The sequence shown here is derived from an EMBL/GenBank/DDBJ whole genome shotgun (WGS) entry which is preliminary data.</text>
</comment>
<sequence>MKGRETLVRAMGETAKATPVRTRHRRWRGSYELLVQTPAKQRGSSSDGPAGWLDGRRGRTGWTPSQRGAVAPGSLQRRRLAAAAAR</sequence>
<organism evidence="2 3">
    <name type="scientific">Stephania cephalantha</name>
    <dbReference type="NCBI Taxonomy" id="152367"/>
    <lineage>
        <taxon>Eukaryota</taxon>
        <taxon>Viridiplantae</taxon>
        <taxon>Streptophyta</taxon>
        <taxon>Embryophyta</taxon>
        <taxon>Tracheophyta</taxon>
        <taxon>Spermatophyta</taxon>
        <taxon>Magnoliopsida</taxon>
        <taxon>Ranunculales</taxon>
        <taxon>Menispermaceae</taxon>
        <taxon>Menispermoideae</taxon>
        <taxon>Cissampelideae</taxon>
        <taxon>Stephania</taxon>
    </lineage>
</organism>
<dbReference type="EMBL" id="JBBNAG010000005">
    <property type="protein sequence ID" value="KAK9132647.1"/>
    <property type="molecule type" value="Genomic_DNA"/>
</dbReference>
<feature type="compositionally biased region" description="Polar residues" evidence="1">
    <location>
        <begin position="38"/>
        <end position="47"/>
    </location>
</feature>
<keyword evidence="3" id="KW-1185">Reference proteome</keyword>
<gene>
    <name evidence="2" type="ORF">Scep_012175</name>
</gene>
<evidence type="ECO:0000313" key="3">
    <source>
        <dbReference type="Proteomes" id="UP001419268"/>
    </source>
</evidence>
<feature type="region of interest" description="Disordered" evidence="1">
    <location>
        <begin position="1"/>
        <end position="86"/>
    </location>
</feature>
<dbReference type="AlphaFoldDB" id="A0AAP0JGT0"/>
<evidence type="ECO:0000256" key="1">
    <source>
        <dbReference type="SAM" id="MobiDB-lite"/>
    </source>
</evidence>
<dbReference type="Proteomes" id="UP001419268">
    <property type="component" value="Unassembled WGS sequence"/>
</dbReference>
<evidence type="ECO:0000313" key="2">
    <source>
        <dbReference type="EMBL" id="KAK9132647.1"/>
    </source>
</evidence>
<name>A0AAP0JGT0_9MAGN</name>
<protein>
    <submittedName>
        <fullName evidence="2">Uncharacterized protein</fullName>
    </submittedName>
</protein>